<dbReference type="InterPro" id="IPR036188">
    <property type="entry name" value="FAD/NAD-bd_sf"/>
</dbReference>
<evidence type="ECO:0000313" key="8">
    <source>
        <dbReference type="Proteomes" id="UP000248148"/>
    </source>
</evidence>
<reference evidence="7 8" key="1">
    <citation type="submission" date="2018-06" db="EMBL/GenBank/DDBJ databases">
        <title>Genomic Encyclopedia of Archaeal and Bacterial Type Strains, Phase II (KMG-II): from individual species to whole genera.</title>
        <authorList>
            <person name="Goeker M."/>
        </authorList>
    </citation>
    <scope>NUCLEOTIDE SEQUENCE [LARGE SCALE GENOMIC DNA]</scope>
    <source>
        <strain evidence="7 8">JCM 11668</strain>
    </source>
</reference>
<dbReference type="EMBL" id="QJTI01000001">
    <property type="protein sequence ID" value="PYF05327.1"/>
    <property type="molecule type" value="Genomic_DNA"/>
</dbReference>
<dbReference type="AlphaFoldDB" id="A0A318TN69"/>
<sequence>MGVERTIVIAGAGIGGLTAALTLAGKGFRVVLLEKAERLEEVGAGLQISPNASHILAKLGLRSALDAVALAPEAVSMLSARTGDTLARLKFGAEAQPRDDYPYWVLHRADLQAALAAQVRAHPAIELQLGRRFDEVSSCDDGVIVVDRGGFDRCQHTALALIGADGIWSAVRQQLFPQAQPRFSGLIAWRSTIDAARLPADLISKDVRLWLGENAHIVAYPISGGRRVNIVAIVAGSWNRPGWSAPGDPSEIMAQFAEPLWSASARQLIGCADGWRRWALFTMADGGVWSQGSVALLGDASHGMLPFAAQGAGMAIEDAAVLASCLDGVSNADHAAQALQRYARLRQPRVGRVQATARRNGAIYHLHGPMALARDVAMRLLGQRLMARQRWIYDWRSED</sequence>
<organism evidence="7 8">
    <name type="scientific">Rhodopseudomonas faecalis</name>
    <dbReference type="NCBI Taxonomy" id="99655"/>
    <lineage>
        <taxon>Bacteria</taxon>
        <taxon>Pseudomonadati</taxon>
        <taxon>Pseudomonadota</taxon>
        <taxon>Alphaproteobacteria</taxon>
        <taxon>Hyphomicrobiales</taxon>
        <taxon>Nitrobacteraceae</taxon>
        <taxon>Rhodopseudomonas</taxon>
    </lineage>
</organism>
<evidence type="ECO:0000256" key="2">
    <source>
        <dbReference type="ARBA" id="ARBA00022630"/>
    </source>
</evidence>
<dbReference type="InterPro" id="IPR002938">
    <property type="entry name" value="FAD-bd"/>
</dbReference>
<feature type="domain" description="FAD-binding" evidence="6">
    <location>
        <begin position="6"/>
        <end position="353"/>
    </location>
</feature>
<dbReference type="RefSeq" id="WP_110779216.1">
    <property type="nucleotide sequence ID" value="NZ_QJTI01000001.1"/>
</dbReference>
<comment type="caution">
    <text evidence="7">The sequence shown here is derived from an EMBL/GenBank/DDBJ whole genome shotgun (WGS) entry which is preliminary data.</text>
</comment>
<dbReference type="PANTHER" id="PTHR13789:SF318">
    <property type="entry name" value="GERANYLGERANYL DIPHOSPHATE REDUCTASE"/>
    <property type="match status" value="1"/>
</dbReference>
<keyword evidence="4" id="KW-0560">Oxidoreductase</keyword>
<accession>A0A318TN69</accession>
<comment type="cofactor">
    <cofactor evidence="1">
        <name>FAD</name>
        <dbReference type="ChEBI" id="CHEBI:57692"/>
    </cofactor>
</comment>
<dbReference type="SUPFAM" id="SSF51905">
    <property type="entry name" value="FAD/NAD(P)-binding domain"/>
    <property type="match status" value="1"/>
</dbReference>
<dbReference type="InterPro" id="IPR050493">
    <property type="entry name" value="FAD-dep_Monooxygenase_BioMet"/>
</dbReference>
<name>A0A318TN69_9BRAD</name>
<gene>
    <name evidence="7" type="ORF">BJ122_10165</name>
</gene>
<dbReference type="GO" id="GO:0071949">
    <property type="term" value="F:FAD binding"/>
    <property type="evidence" value="ECO:0007669"/>
    <property type="project" value="InterPro"/>
</dbReference>
<dbReference type="Gene3D" id="3.50.50.60">
    <property type="entry name" value="FAD/NAD(P)-binding domain"/>
    <property type="match status" value="1"/>
</dbReference>
<dbReference type="OrthoDB" id="4230779at2"/>
<dbReference type="Proteomes" id="UP000248148">
    <property type="component" value="Unassembled WGS sequence"/>
</dbReference>
<evidence type="ECO:0000256" key="4">
    <source>
        <dbReference type="ARBA" id="ARBA00023002"/>
    </source>
</evidence>
<keyword evidence="5" id="KW-0503">Monooxygenase</keyword>
<keyword evidence="8" id="KW-1185">Reference proteome</keyword>
<dbReference type="GO" id="GO:0004497">
    <property type="term" value="F:monooxygenase activity"/>
    <property type="evidence" value="ECO:0007669"/>
    <property type="project" value="UniProtKB-KW"/>
</dbReference>
<evidence type="ECO:0000256" key="5">
    <source>
        <dbReference type="ARBA" id="ARBA00023033"/>
    </source>
</evidence>
<evidence type="ECO:0000256" key="3">
    <source>
        <dbReference type="ARBA" id="ARBA00022827"/>
    </source>
</evidence>
<dbReference type="Pfam" id="PF01494">
    <property type="entry name" value="FAD_binding_3"/>
    <property type="match status" value="1"/>
</dbReference>
<dbReference type="PANTHER" id="PTHR13789">
    <property type="entry name" value="MONOOXYGENASE"/>
    <property type="match status" value="1"/>
</dbReference>
<evidence type="ECO:0000259" key="6">
    <source>
        <dbReference type="Pfam" id="PF01494"/>
    </source>
</evidence>
<proteinExistence type="predicted"/>
<evidence type="ECO:0000256" key="1">
    <source>
        <dbReference type="ARBA" id="ARBA00001974"/>
    </source>
</evidence>
<keyword evidence="2" id="KW-0285">Flavoprotein</keyword>
<dbReference type="PRINTS" id="PR00420">
    <property type="entry name" value="RNGMNOXGNASE"/>
</dbReference>
<protein>
    <submittedName>
        <fullName evidence="7">Salicylate hydroxylase</fullName>
    </submittedName>
</protein>
<evidence type="ECO:0000313" key="7">
    <source>
        <dbReference type="EMBL" id="PYF05327.1"/>
    </source>
</evidence>
<keyword evidence="3" id="KW-0274">FAD</keyword>
<dbReference type="SUPFAM" id="SSF54373">
    <property type="entry name" value="FAD-linked reductases, C-terminal domain"/>
    <property type="match status" value="1"/>
</dbReference>